<dbReference type="EMBL" id="CVRI01000042">
    <property type="protein sequence ID" value="CRK95665.1"/>
    <property type="molecule type" value="Genomic_DNA"/>
</dbReference>
<sequence>MSTIIKRIISTAKAPRPAAPYNQAIVVDRTVYLSGVLGIDKDSGKLVSGGAASEATKALENMGNILEAAGSKFENVIKCTVLLNDIADFAAVNQEYTKVFTSNFPARTCFQVGKLPLGASVEIEVIAITGDVKTEIVSVSKIKNLAVHIMTSTIVKKIISTSQCPRPVATYNQAIVTDRIAYLSGVVGIDKDTNKLVPGGIVPETIKALDNILKLLNAVGSNVDNVIKCTLLLNNINDFSVVNEEYAKVFSSNYPARTCYQAGNLPIGAAIEIEVIAVVGNVKVEVENSTHKL</sequence>
<dbReference type="FunFam" id="3.30.1330.40:FF:000001">
    <property type="entry name" value="L-PSP family endoribonuclease"/>
    <property type="match status" value="2"/>
</dbReference>
<dbReference type="OrthoDB" id="309640at2759"/>
<evidence type="ECO:0000313" key="3">
    <source>
        <dbReference type="Proteomes" id="UP000183832"/>
    </source>
</evidence>
<reference evidence="2 3" key="1">
    <citation type="submission" date="2015-04" db="EMBL/GenBank/DDBJ databases">
        <authorList>
            <person name="Syromyatnikov M.Y."/>
            <person name="Popov V.N."/>
        </authorList>
    </citation>
    <scope>NUCLEOTIDE SEQUENCE [LARGE SCALE GENOMIC DNA]</scope>
</reference>
<dbReference type="PANTHER" id="PTHR11803:SF39">
    <property type="entry name" value="2-IMINOBUTANOATE_2-IMINOPROPANOATE DEAMINASE"/>
    <property type="match status" value="1"/>
</dbReference>
<dbReference type="GO" id="GO:0005829">
    <property type="term" value="C:cytosol"/>
    <property type="evidence" value="ECO:0007669"/>
    <property type="project" value="TreeGrafter"/>
</dbReference>
<dbReference type="STRING" id="568069.A0A1J1IB47"/>
<dbReference type="AlphaFoldDB" id="A0A1J1IB47"/>
<dbReference type="Proteomes" id="UP000183832">
    <property type="component" value="Unassembled WGS sequence"/>
</dbReference>
<protein>
    <submittedName>
        <fullName evidence="2">CLUMA_CG009123, isoform A</fullName>
    </submittedName>
</protein>
<organism evidence="2 3">
    <name type="scientific">Clunio marinus</name>
    <dbReference type="NCBI Taxonomy" id="568069"/>
    <lineage>
        <taxon>Eukaryota</taxon>
        <taxon>Metazoa</taxon>
        <taxon>Ecdysozoa</taxon>
        <taxon>Arthropoda</taxon>
        <taxon>Hexapoda</taxon>
        <taxon>Insecta</taxon>
        <taxon>Pterygota</taxon>
        <taxon>Neoptera</taxon>
        <taxon>Endopterygota</taxon>
        <taxon>Diptera</taxon>
        <taxon>Nematocera</taxon>
        <taxon>Chironomoidea</taxon>
        <taxon>Chironomidae</taxon>
        <taxon>Clunio</taxon>
    </lineage>
</organism>
<evidence type="ECO:0000256" key="1">
    <source>
        <dbReference type="ARBA" id="ARBA00010552"/>
    </source>
</evidence>
<dbReference type="PANTHER" id="PTHR11803">
    <property type="entry name" value="2-IMINOBUTANOATE/2-IMINOPROPANOATE DEAMINASE RIDA"/>
    <property type="match status" value="1"/>
</dbReference>
<dbReference type="SUPFAM" id="SSF55298">
    <property type="entry name" value="YjgF-like"/>
    <property type="match status" value="2"/>
</dbReference>
<dbReference type="Pfam" id="PF01042">
    <property type="entry name" value="Ribonuc_L-PSP"/>
    <property type="match status" value="2"/>
</dbReference>
<accession>A0A1J1IB47</accession>
<gene>
    <name evidence="2" type="primary">putative Ribonuclease UK114</name>
    <name evidence="2" type="ORF">CLUMA_CG009123</name>
</gene>
<keyword evidence="3" id="KW-1185">Reference proteome</keyword>
<name>A0A1J1IB47_9DIPT</name>
<dbReference type="InterPro" id="IPR006056">
    <property type="entry name" value="RidA"/>
</dbReference>
<proteinExistence type="inferred from homology"/>
<evidence type="ECO:0000313" key="2">
    <source>
        <dbReference type="EMBL" id="CRK95665.1"/>
    </source>
</evidence>
<dbReference type="Gene3D" id="3.30.1330.40">
    <property type="entry name" value="RutC-like"/>
    <property type="match status" value="2"/>
</dbReference>
<comment type="similarity">
    <text evidence="1">Belongs to the RutC family.</text>
</comment>
<dbReference type="GO" id="GO:0019239">
    <property type="term" value="F:deaminase activity"/>
    <property type="evidence" value="ECO:0007669"/>
    <property type="project" value="TreeGrafter"/>
</dbReference>
<dbReference type="NCBIfam" id="TIGR00004">
    <property type="entry name" value="Rid family detoxifying hydrolase"/>
    <property type="match status" value="2"/>
</dbReference>
<dbReference type="InterPro" id="IPR035959">
    <property type="entry name" value="RutC-like_sf"/>
</dbReference>
<dbReference type="GO" id="GO:0005739">
    <property type="term" value="C:mitochondrion"/>
    <property type="evidence" value="ECO:0007669"/>
    <property type="project" value="TreeGrafter"/>
</dbReference>
<dbReference type="InterPro" id="IPR006175">
    <property type="entry name" value="YjgF/YER057c/UK114"/>
</dbReference>
<dbReference type="CDD" id="cd00448">
    <property type="entry name" value="YjgF_YER057c_UK114_family"/>
    <property type="match status" value="2"/>
</dbReference>